<dbReference type="AlphaFoldDB" id="A0A952FLD2"/>
<feature type="region of interest" description="Disordered" evidence="1">
    <location>
        <begin position="919"/>
        <end position="970"/>
    </location>
</feature>
<protein>
    <submittedName>
        <fullName evidence="3">Uncharacterized protein</fullName>
    </submittedName>
</protein>
<feature type="transmembrane region" description="Helical" evidence="2">
    <location>
        <begin position="764"/>
        <end position="783"/>
    </location>
</feature>
<gene>
    <name evidence="3" type="ORF">JF625_16835</name>
</gene>
<feature type="compositionally biased region" description="Basic and acidic residues" evidence="1">
    <location>
        <begin position="946"/>
        <end position="959"/>
    </location>
</feature>
<feature type="compositionally biased region" description="Low complexity" evidence="1">
    <location>
        <begin position="1"/>
        <end position="16"/>
    </location>
</feature>
<feature type="transmembrane region" description="Helical" evidence="2">
    <location>
        <begin position="832"/>
        <end position="854"/>
    </location>
</feature>
<feature type="compositionally biased region" description="Gly residues" evidence="1">
    <location>
        <begin position="960"/>
        <end position="970"/>
    </location>
</feature>
<dbReference type="Proteomes" id="UP000700706">
    <property type="component" value="Unassembled WGS sequence"/>
</dbReference>
<organism evidence="3 4">
    <name type="scientific">Inquilinus limosus</name>
    <dbReference type="NCBI Taxonomy" id="171674"/>
    <lineage>
        <taxon>Bacteria</taxon>
        <taxon>Pseudomonadati</taxon>
        <taxon>Pseudomonadota</taxon>
        <taxon>Alphaproteobacteria</taxon>
        <taxon>Rhodospirillales</taxon>
        <taxon>Rhodospirillaceae</taxon>
        <taxon>Inquilinus</taxon>
    </lineage>
</organism>
<accession>A0A952FLD2</accession>
<proteinExistence type="predicted"/>
<sequence length="970" mass="101630">MTVTAAQQTTARQDAVQPPPGGQPGPDATARFTLAVQKAKSGDSGGYVPAKADATPPAFHDYKAIGRPGEVGPDTIRYETRDGTKVIVAKATNPDLFDHVSQDFKALSAINKSEGQGYAIANDDAKPPGLNDIKLFSTEDGGIFRYETTDGKKVAISQTLTPELFDKAKALGDTWGRIHKSEANGYTLAGAEDYPKDADIARWGWPDELGPGLIQFETKSGGKFVVSQDINKPLYDRIMAKAEGTQQGQVDDIRKAHGLPPAGDLDVLGLKTDVKSDPDKSDSEPLTVSGLATKSLIEQYRKGVDDGSIAKDDPRAKLVRALEAKAATQSGRGIIGYEEGQGAFGGTWRNSDDKQTQLTAADLQDIIDGGDLDASLTKLFSDETIAKDYQAKLTDALGHIPDRAGLTQKLETLLNGKDGDDTSYLDYIQDLKGKGLDHAAQADIATMIQSLTLLDPEKGKAAAQRLQADSLTADLNQLVGDPSKVSDENKLQATKDLFGLLKGVLKAEGLDLPRRTIETIEKFVEEFVNGNVDQKKVIEAVQGAAKEAAENGGRIPAASLDKYKAYVPLKDQAGFLGFLGGLNEKGVLGSVGGGISLFSGIYQLVGKGGKLGDDPLERLSIAKDFISFAGASSHFIKTGDAIFSALGKGGLVDMLGLTKSVPEIWGSQGLWGKKLEEAKASVAPKVPAPDLGSNFAATMGDEIDKIFTKYDAGHPKPTPDTVAGLNGDDATKGVTDLLNGQIKGDAPKIDPGRAAKIAGSAVKVIGALSDGVGGVADIVLGAFTIKSGVQSGSELQKAQGALQVISGVAGGAAGAIGIAGLFGPVAAGLSAAAGPLFLVGIALAGIGAIIGFFVDHEKKQKATDKEGQWYKDLAADGLLQDDWGDKVEYARYSIHHYGGRDAPADQSLYDYQSAEWQHFKDTPQKDGSSSNRLDPKLHEGGSSSDKPGDEDKGGSDRPPRGGGGPGAKVI</sequence>
<keyword evidence="2" id="KW-1133">Transmembrane helix</keyword>
<keyword evidence="2" id="KW-0472">Membrane</keyword>
<evidence type="ECO:0000313" key="3">
    <source>
        <dbReference type="EMBL" id="MBW8726798.1"/>
    </source>
</evidence>
<keyword evidence="2" id="KW-0812">Transmembrane</keyword>
<evidence type="ECO:0000256" key="2">
    <source>
        <dbReference type="SAM" id="Phobius"/>
    </source>
</evidence>
<feature type="transmembrane region" description="Helical" evidence="2">
    <location>
        <begin position="804"/>
        <end position="826"/>
    </location>
</feature>
<reference evidence="3" key="1">
    <citation type="submission" date="2020-06" db="EMBL/GenBank/DDBJ databases">
        <title>Stable isotope informed genome-resolved metagenomics uncovers potential trophic interactions in rhizosphere soil.</title>
        <authorList>
            <person name="Starr E.P."/>
            <person name="Shi S."/>
            <person name="Blazewicz S.J."/>
            <person name="Koch B.J."/>
            <person name="Probst A.J."/>
            <person name="Hungate B.A."/>
            <person name="Pett-Ridge J."/>
            <person name="Firestone M.K."/>
            <person name="Banfield J.F."/>
        </authorList>
    </citation>
    <scope>NUCLEOTIDE SEQUENCE</scope>
    <source>
        <strain evidence="3">YM_69_17</strain>
    </source>
</reference>
<feature type="region of interest" description="Disordered" evidence="1">
    <location>
        <begin position="1"/>
        <end position="66"/>
    </location>
</feature>
<dbReference type="EMBL" id="JAEKLZ010000236">
    <property type="protein sequence ID" value="MBW8726798.1"/>
    <property type="molecule type" value="Genomic_DNA"/>
</dbReference>
<comment type="caution">
    <text evidence="3">The sequence shown here is derived from an EMBL/GenBank/DDBJ whole genome shotgun (WGS) entry which is preliminary data.</text>
</comment>
<evidence type="ECO:0000256" key="1">
    <source>
        <dbReference type="SAM" id="MobiDB-lite"/>
    </source>
</evidence>
<evidence type="ECO:0000313" key="4">
    <source>
        <dbReference type="Proteomes" id="UP000700706"/>
    </source>
</evidence>
<name>A0A952FLD2_9PROT</name>